<evidence type="ECO:0000313" key="2">
    <source>
        <dbReference type="EMBL" id="CAI5450399.1"/>
    </source>
</evidence>
<dbReference type="Proteomes" id="UP001152747">
    <property type="component" value="Unassembled WGS sequence"/>
</dbReference>
<dbReference type="AlphaFoldDB" id="A0A9P1N5A8"/>
<dbReference type="EMBL" id="CANHGI010000005">
    <property type="protein sequence ID" value="CAI5450399.1"/>
    <property type="molecule type" value="Genomic_DNA"/>
</dbReference>
<accession>A0A9P1N5A8</accession>
<comment type="caution">
    <text evidence="2">The sequence shown here is derived from an EMBL/GenBank/DDBJ whole genome shotgun (WGS) entry which is preliminary data.</text>
</comment>
<evidence type="ECO:0000313" key="3">
    <source>
        <dbReference type="Proteomes" id="UP001152747"/>
    </source>
</evidence>
<protein>
    <submittedName>
        <fullName evidence="2">Uncharacterized protein</fullName>
    </submittedName>
</protein>
<name>A0A9P1N5A8_9PELO</name>
<evidence type="ECO:0000256" key="1">
    <source>
        <dbReference type="SAM" id="MobiDB-lite"/>
    </source>
</evidence>
<feature type="compositionally biased region" description="Basic and acidic residues" evidence="1">
    <location>
        <begin position="1"/>
        <end position="16"/>
    </location>
</feature>
<feature type="region of interest" description="Disordered" evidence="1">
    <location>
        <begin position="1"/>
        <end position="31"/>
    </location>
</feature>
<gene>
    <name evidence="2" type="ORF">CAMP_LOCUS13036</name>
</gene>
<feature type="compositionally biased region" description="Low complexity" evidence="1">
    <location>
        <begin position="17"/>
        <end position="31"/>
    </location>
</feature>
<proteinExistence type="predicted"/>
<sequence>MSHQYLSHDHGSHLDHSQQQNQREQQQRLQQVDYPKPHCENLFRSRSSFELKIVILLMLCLPFRRIDQLLDEIMDTIEYLQFEPKVEEYLRKIEEGYWKYDKDRGMFKNEYGLELEPVLSDAFMDKYLKFDGG</sequence>
<reference evidence="2" key="1">
    <citation type="submission" date="2022-11" db="EMBL/GenBank/DDBJ databases">
        <authorList>
            <person name="Kikuchi T."/>
        </authorList>
    </citation>
    <scope>NUCLEOTIDE SEQUENCE</scope>
    <source>
        <strain evidence="2">PS1010</strain>
    </source>
</reference>
<organism evidence="2 3">
    <name type="scientific">Caenorhabditis angaria</name>
    <dbReference type="NCBI Taxonomy" id="860376"/>
    <lineage>
        <taxon>Eukaryota</taxon>
        <taxon>Metazoa</taxon>
        <taxon>Ecdysozoa</taxon>
        <taxon>Nematoda</taxon>
        <taxon>Chromadorea</taxon>
        <taxon>Rhabditida</taxon>
        <taxon>Rhabditina</taxon>
        <taxon>Rhabditomorpha</taxon>
        <taxon>Rhabditoidea</taxon>
        <taxon>Rhabditidae</taxon>
        <taxon>Peloderinae</taxon>
        <taxon>Caenorhabditis</taxon>
    </lineage>
</organism>
<keyword evidence="3" id="KW-1185">Reference proteome</keyword>